<keyword evidence="2" id="KW-0270">Exopolysaccharide synthesis</keyword>
<protein>
    <submittedName>
        <fullName evidence="4">WecB/TagA/CpsF family glycosyltransferase</fullName>
    </submittedName>
</protein>
<dbReference type="EMBL" id="JBHTMU010000002">
    <property type="protein sequence ID" value="MFD1341116.1"/>
    <property type="molecule type" value="Genomic_DNA"/>
</dbReference>
<dbReference type="RefSeq" id="WP_386801176.1">
    <property type="nucleotide sequence ID" value="NZ_JBHTMU010000002.1"/>
</dbReference>
<evidence type="ECO:0000256" key="2">
    <source>
        <dbReference type="ARBA" id="ARBA00023169"/>
    </source>
</evidence>
<accession>A0ABW3ZDF0</accession>
<dbReference type="Pfam" id="PF02397">
    <property type="entry name" value="Bac_transf"/>
    <property type="match status" value="1"/>
</dbReference>
<comment type="similarity">
    <text evidence="1">Belongs to the bacterial sugar transferase family.</text>
</comment>
<dbReference type="PANTHER" id="PTHR30576">
    <property type="entry name" value="COLANIC BIOSYNTHESIS UDP-GLUCOSE LIPID CARRIER TRANSFERASE"/>
    <property type="match status" value="1"/>
</dbReference>
<gene>
    <name evidence="4" type="ORF">ACFQ4E_01635</name>
</gene>
<evidence type="ECO:0000313" key="4">
    <source>
        <dbReference type="EMBL" id="MFD1341116.1"/>
    </source>
</evidence>
<reference evidence="5" key="1">
    <citation type="journal article" date="2019" name="Int. J. Syst. Evol. Microbiol.">
        <title>The Global Catalogue of Microorganisms (GCM) 10K type strain sequencing project: providing services to taxonomists for standard genome sequencing and annotation.</title>
        <authorList>
            <consortium name="The Broad Institute Genomics Platform"/>
            <consortium name="The Broad Institute Genome Sequencing Center for Infectious Disease"/>
            <person name="Wu L."/>
            <person name="Ma J."/>
        </authorList>
    </citation>
    <scope>NUCLEOTIDE SEQUENCE [LARGE SCALE GENOMIC DNA]</scope>
    <source>
        <strain evidence="5">CCUG 62953</strain>
    </source>
</reference>
<feature type="domain" description="Bacterial sugar transferase" evidence="3">
    <location>
        <begin position="268"/>
        <end position="455"/>
    </location>
</feature>
<dbReference type="InterPro" id="IPR004629">
    <property type="entry name" value="WecG_TagA_CpsF"/>
</dbReference>
<evidence type="ECO:0000259" key="3">
    <source>
        <dbReference type="Pfam" id="PF02397"/>
    </source>
</evidence>
<evidence type="ECO:0000256" key="1">
    <source>
        <dbReference type="ARBA" id="ARBA00006464"/>
    </source>
</evidence>
<dbReference type="CDD" id="cd06533">
    <property type="entry name" value="Glyco_transf_WecG_TagA"/>
    <property type="match status" value="1"/>
</dbReference>
<sequence length="461" mass="49981">MKHDFRFSPAAPAISSDTPRLENASVMGLPLVRASSDETIRALLSGPGGPVYFVNAHCVNERARSDAYARALGRATALLPDGIGIELAARMEGARLGDNLNGTDFVPRLLKAAAMRGQSVFLFGGTPGTAEAAARALCRQIPYLRIAGTRDGYEGAADDDAAIAAINRSGADILLVAMGVPKQELWLDRNSASLAPRLQLGVGALFDFLAGNVRRAPVKLRKARMEWAWRLAMEPRRMAKRYLWGNIAFLARAAHHAYTPKDWAGVGKRALDVTLAGGALLSMLPLFLATVAAIKLDSRGPAFFRQVRVGRDGKPFEMLKFRSMHLDAEAQRAALLATSDRSGVCFKSRNDPRITRVGRLLRRYSIDELPQIINVLRGEMSIVGPRPALPSEVAAYPPRALARLAVKPGLTGIWQVSGRADIGFDKMVDMDIAYARSRSTLLDLILIALTFRAVLSGRGAY</sequence>
<dbReference type="Proteomes" id="UP001597135">
    <property type="component" value="Unassembled WGS sequence"/>
</dbReference>
<dbReference type="InterPro" id="IPR003362">
    <property type="entry name" value="Bact_transf"/>
</dbReference>
<evidence type="ECO:0000313" key="5">
    <source>
        <dbReference type="Proteomes" id="UP001597135"/>
    </source>
</evidence>
<organism evidence="4 5">
    <name type="scientific">Litorisediminicola beolgyonensis</name>
    <dbReference type="NCBI Taxonomy" id="1173614"/>
    <lineage>
        <taxon>Bacteria</taxon>
        <taxon>Pseudomonadati</taxon>
        <taxon>Pseudomonadota</taxon>
        <taxon>Alphaproteobacteria</taxon>
        <taxon>Rhodobacterales</taxon>
        <taxon>Paracoccaceae</taxon>
        <taxon>Litorisediminicola</taxon>
    </lineage>
</organism>
<name>A0ABW3ZDF0_9RHOB</name>
<keyword evidence="5" id="KW-1185">Reference proteome</keyword>
<dbReference type="PANTHER" id="PTHR30576:SF10">
    <property type="entry name" value="SLL5057 PROTEIN"/>
    <property type="match status" value="1"/>
</dbReference>
<dbReference type="Pfam" id="PF03808">
    <property type="entry name" value="Glyco_tran_WecG"/>
    <property type="match status" value="1"/>
</dbReference>
<comment type="caution">
    <text evidence="4">The sequence shown here is derived from an EMBL/GenBank/DDBJ whole genome shotgun (WGS) entry which is preliminary data.</text>
</comment>
<proteinExistence type="inferred from homology"/>
<dbReference type="NCBIfam" id="TIGR00696">
    <property type="entry name" value="wecG_tagA_cpsF"/>
    <property type="match status" value="1"/>
</dbReference>